<dbReference type="AlphaFoldDB" id="A0A2S5J150"/>
<protein>
    <submittedName>
        <fullName evidence="1">Uncharacterized protein</fullName>
    </submittedName>
</protein>
<gene>
    <name evidence="1" type="ORF">C4K88_01085</name>
</gene>
<keyword evidence="2" id="KW-1185">Reference proteome</keyword>
<sequence length="271" mass="29760">MPIEPEIEPDAREIEASREIHRLLALVAAISEKFSKYANVAPGSALAADDARSPHHSVPQYAHSQVTVALGCLESLSAMIVREDADSVSLVAGPFGAYALVRNAMDAAATALWLLEPENGTLRIKRRILLGVDEVRHEYSFHQARGRSWGDNSKKRRARLSEVSKQAGLVGWNPLKAEMPSMTKILKQLERLHDDVTLPWLPAWQLASGHAHGKLWAQLVSHEMTEITGTRTATGASYKVRIRYVMLAALLGEAVQLVETAASRYVQLAST</sequence>
<evidence type="ECO:0000313" key="2">
    <source>
        <dbReference type="Proteomes" id="UP000239297"/>
    </source>
</evidence>
<comment type="caution">
    <text evidence="1">The sequence shown here is derived from an EMBL/GenBank/DDBJ whole genome shotgun (WGS) entry which is preliminary data.</text>
</comment>
<evidence type="ECO:0000313" key="1">
    <source>
        <dbReference type="EMBL" id="PPB50521.1"/>
    </source>
</evidence>
<dbReference type="OrthoDB" id="4045431at2"/>
<accession>A0A2S5J150</accession>
<dbReference type="EMBL" id="PRKW01000001">
    <property type="protein sequence ID" value="PPB50521.1"/>
    <property type="molecule type" value="Genomic_DNA"/>
</dbReference>
<dbReference type="Proteomes" id="UP000239297">
    <property type="component" value="Unassembled WGS sequence"/>
</dbReference>
<reference evidence="1 2" key="1">
    <citation type="journal article" date="2014" name="Int. J. Syst. Evol. Microbiol.">
        <title>Arthrobacter pityocampae sp. nov., isolated from Thaumetopoea pityocampa (Lep., Thaumetopoeidae).</title>
        <authorList>
            <person name="Ince I.A."/>
            <person name="Demirbag Z."/>
            <person name="Kati H."/>
        </authorList>
    </citation>
    <scope>NUCLEOTIDE SEQUENCE [LARGE SCALE GENOMIC DNA]</scope>
    <source>
        <strain evidence="1 2">Tp2</strain>
    </source>
</reference>
<name>A0A2S5J150_9MICC</name>
<proteinExistence type="predicted"/>
<organism evidence="1 2">
    <name type="scientific">Arthrobacter pityocampae</name>
    <dbReference type="NCBI Taxonomy" id="547334"/>
    <lineage>
        <taxon>Bacteria</taxon>
        <taxon>Bacillati</taxon>
        <taxon>Actinomycetota</taxon>
        <taxon>Actinomycetes</taxon>
        <taxon>Micrococcales</taxon>
        <taxon>Micrococcaceae</taxon>
        <taxon>Arthrobacter</taxon>
    </lineage>
</organism>
<dbReference type="RefSeq" id="WP_104119795.1">
    <property type="nucleotide sequence ID" value="NZ_PRKW01000001.1"/>
</dbReference>